<organism evidence="2 3">
    <name type="scientific">Extremus antarcticus</name>
    <dbReference type="NCBI Taxonomy" id="702011"/>
    <lineage>
        <taxon>Eukaryota</taxon>
        <taxon>Fungi</taxon>
        <taxon>Dikarya</taxon>
        <taxon>Ascomycota</taxon>
        <taxon>Pezizomycotina</taxon>
        <taxon>Dothideomycetes</taxon>
        <taxon>Dothideomycetidae</taxon>
        <taxon>Mycosphaerellales</taxon>
        <taxon>Extremaceae</taxon>
        <taxon>Extremus</taxon>
    </lineage>
</organism>
<sequence length="290" mass="32409">MFDRSEGRFDGQDNLSTGQGHSSQGPPPQYESSTQSRPTTDSKQTAPPPTNQESSSRIQFASVSFHQGDRIRIMQLSVEICDAIRIAIQDTWPRGIQQERGYHGSWEFKMRGYPWLSSGDEAIHARRLTRGILSILHSFGYVLYISTDVSASSGDIANLFFRHQDPAPAPCEWFSCMFTKGDQLRLIDAPQDVVNDIVGTLRTYTQSHEPYRVSGVYGIKFSGSPFAASGGDIMVSRAMVMQLFEALERNGFTMFALIDQKYGGSNGLETDTWHISRPLDWVPGAPVYHQ</sequence>
<accession>A0AAJ0D8R0</accession>
<feature type="compositionally biased region" description="Basic and acidic residues" evidence="1">
    <location>
        <begin position="1"/>
        <end position="11"/>
    </location>
</feature>
<gene>
    <name evidence="2" type="ORF">LTR09_009645</name>
</gene>
<feature type="region of interest" description="Disordered" evidence="1">
    <location>
        <begin position="1"/>
        <end position="57"/>
    </location>
</feature>
<evidence type="ECO:0000256" key="1">
    <source>
        <dbReference type="SAM" id="MobiDB-lite"/>
    </source>
</evidence>
<protein>
    <submittedName>
        <fullName evidence="2">Uncharacterized protein</fullName>
    </submittedName>
</protein>
<comment type="caution">
    <text evidence="2">The sequence shown here is derived from an EMBL/GenBank/DDBJ whole genome shotgun (WGS) entry which is preliminary data.</text>
</comment>
<dbReference type="AlphaFoldDB" id="A0AAJ0D8R0"/>
<keyword evidence="3" id="KW-1185">Reference proteome</keyword>
<dbReference type="PANTHER" id="PTHR38696:SF1">
    <property type="entry name" value="MEDIATOR OF RNA POLYMERASE II TRANSCRIPTION SUBUNIT 13"/>
    <property type="match status" value="1"/>
</dbReference>
<feature type="compositionally biased region" description="Polar residues" evidence="1">
    <location>
        <begin position="13"/>
        <end position="57"/>
    </location>
</feature>
<evidence type="ECO:0000313" key="2">
    <source>
        <dbReference type="EMBL" id="KAK3048991.1"/>
    </source>
</evidence>
<dbReference type="Proteomes" id="UP001271007">
    <property type="component" value="Unassembled WGS sequence"/>
</dbReference>
<dbReference type="PANTHER" id="PTHR38696">
    <property type="entry name" value="MEDIATOR OF RNA POLYMERASE II TRANSCRIPTION SUBUNIT 13"/>
    <property type="match status" value="1"/>
</dbReference>
<dbReference type="EMBL" id="JAWDJX010000043">
    <property type="protein sequence ID" value="KAK3048991.1"/>
    <property type="molecule type" value="Genomic_DNA"/>
</dbReference>
<name>A0AAJ0D8R0_9PEZI</name>
<proteinExistence type="predicted"/>
<evidence type="ECO:0000313" key="3">
    <source>
        <dbReference type="Proteomes" id="UP001271007"/>
    </source>
</evidence>
<reference evidence="2" key="1">
    <citation type="submission" date="2023-04" db="EMBL/GenBank/DDBJ databases">
        <title>Black Yeasts Isolated from many extreme environments.</title>
        <authorList>
            <person name="Coleine C."/>
            <person name="Stajich J.E."/>
            <person name="Selbmann L."/>
        </authorList>
    </citation>
    <scope>NUCLEOTIDE SEQUENCE</scope>
    <source>
        <strain evidence="2">CCFEE 5312</strain>
    </source>
</reference>